<accession>A0A1X7UZR3</accession>
<organism evidence="1">
    <name type="scientific">Amphimedon queenslandica</name>
    <name type="common">Sponge</name>
    <dbReference type="NCBI Taxonomy" id="400682"/>
    <lineage>
        <taxon>Eukaryota</taxon>
        <taxon>Metazoa</taxon>
        <taxon>Porifera</taxon>
        <taxon>Demospongiae</taxon>
        <taxon>Heteroscleromorpha</taxon>
        <taxon>Haplosclerida</taxon>
        <taxon>Niphatidae</taxon>
        <taxon>Amphimedon</taxon>
    </lineage>
</organism>
<name>A0A1X7UZR3_AMPQE</name>
<protein>
    <submittedName>
        <fullName evidence="1">Uncharacterized protein</fullName>
    </submittedName>
</protein>
<reference evidence="1" key="1">
    <citation type="submission" date="2017-05" db="UniProtKB">
        <authorList>
            <consortium name="EnsemblMetazoa"/>
        </authorList>
    </citation>
    <scope>IDENTIFICATION</scope>
</reference>
<dbReference type="AlphaFoldDB" id="A0A1X7UZR3"/>
<dbReference type="EnsemblMetazoa" id="Aqu2.1.33186_001">
    <property type="protein sequence ID" value="Aqu2.1.33186_001"/>
    <property type="gene ID" value="Aqu2.1.33186"/>
</dbReference>
<sequence length="33" mass="3777">HTIIGINLCTGINAKLWNRNSKKKNRSGHKNLF</sequence>
<evidence type="ECO:0000313" key="1">
    <source>
        <dbReference type="EnsemblMetazoa" id="Aqu2.1.33186_001"/>
    </source>
</evidence>
<proteinExistence type="predicted"/>
<dbReference type="InParanoid" id="A0A1X7UZR3"/>